<sequence length="325" mass="35281">MALAVHVPVLLQEVLENLPVPAEGRVLDLTLGLGGHAESILARSGPGVRYLGVDRDPAAREAAAARLGSDARLTILADTHEDCWDHPAFQAWLHLQAPEGLDAVLIDLGVSTLQLKDPARGFSFLEAGPLDMRMNPEGGETALQWIAEQTETTLADAIYGYGEERASRPIARSILRAFSEGRLHTTLDLAQAVYRVLPRDAARRKGQIDPATRTFQAIRIAVNGELVRLARTLEKAVEALRPGGRIGVISFHSLEDRIAKQTLRRLSGVYDGPGRTSPQPLPRLVKLVHPGGLKPTDQECQANPPSRSARLRLAERLPLPPGTAR</sequence>
<keyword evidence="5 6" id="KW-0949">S-adenosyl-L-methionine</keyword>
<dbReference type="HAMAP" id="MF_01007">
    <property type="entry name" value="16SrRNA_methyltr_H"/>
    <property type="match status" value="1"/>
</dbReference>
<dbReference type="SUPFAM" id="SSF81799">
    <property type="entry name" value="Putative methyltransferase TM0872, insert domain"/>
    <property type="match status" value="1"/>
</dbReference>
<dbReference type="SUPFAM" id="SSF53335">
    <property type="entry name" value="S-adenosyl-L-methionine-dependent methyltransferases"/>
    <property type="match status" value="1"/>
</dbReference>
<dbReference type="InterPro" id="IPR023397">
    <property type="entry name" value="SAM-dep_MeTrfase_MraW_recog"/>
</dbReference>
<keyword evidence="3 6" id="KW-0489">Methyltransferase</keyword>
<name>A0AA48GP03_9BACT</name>
<evidence type="ECO:0000256" key="6">
    <source>
        <dbReference type="HAMAP-Rule" id="MF_01007"/>
    </source>
</evidence>
<dbReference type="GO" id="GO:0071424">
    <property type="term" value="F:rRNA (cytosine-N4-)-methyltransferase activity"/>
    <property type="evidence" value="ECO:0007669"/>
    <property type="project" value="UniProtKB-UniRule"/>
</dbReference>
<evidence type="ECO:0000256" key="5">
    <source>
        <dbReference type="ARBA" id="ARBA00022691"/>
    </source>
</evidence>
<comment type="similarity">
    <text evidence="1 6">Belongs to the methyltransferase superfamily. RsmH family.</text>
</comment>
<dbReference type="Gene3D" id="1.10.150.170">
    <property type="entry name" value="Putative methyltransferase TM0872, insert domain"/>
    <property type="match status" value="1"/>
</dbReference>
<keyword evidence="6" id="KW-0963">Cytoplasm</keyword>
<evidence type="ECO:0000256" key="1">
    <source>
        <dbReference type="ARBA" id="ARBA00010396"/>
    </source>
</evidence>
<feature type="binding site" evidence="6">
    <location>
        <position position="54"/>
    </location>
    <ligand>
        <name>S-adenosyl-L-methionine</name>
        <dbReference type="ChEBI" id="CHEBI:59789"/>
    </ligand>
</feature>
<accession>A0AA48GP03</accession>
<keyword evidence="2 6" id="KW-0698">rRNA processing</keyword>
<dbReference type="PANTHER" id="PTHR11265">
    <property type="entry name" value="S-ADENOSYL-METHYLTRANSFERASE MRAW"/>
    <property type="match status" value="1"/>
</dbReference>
<dbReference type="RefSeq" id="WP_316411468.1">
    <property type="nucleotide sequence ID" value="NZ_AP027081.1"/>
</dbReference>
<dbReference type="PIRSF" id="PIRSF004486">
    <property type="entry name" value="MraW"/>
    <property type="match status" value="1"/>
</dbReference>
<feature type="binding site" evidence="6">
    <location>
        <begin position="34"/>
        <end position="36"/>
    </location>
    <ligand>
        <name>S-adenosyl-L-methionine</name>
        <dbReference type="ChEBI" id="CHEBI:59789"/>
    </ligand>
</feature>
<dbReference type="Proteomes" id="UP001228113">
    <property type="component" value="Chromosome"/>
</dbReference>
<organism evidence="8 9">
    <name type="scientific">Mesoterricola sediminis</name>
    <dbReference type="NCBI Taxonomy" id="2927980"/>
    <lineage>
        <taxon>Bacteria</taxon>
        <taxon>Pseudomonadati</taxon>
        <taxon>Acidobacteriota</taxon>
        <taxon>Holophagae</taxon>
        <taxon>Holophagales</taxon>
        <taxon>Holophagaceae</taxon>
        <taxon>Mesoterricola</taxon>
    </lineage>
</organism>
<dbReference type="Pfam" id="PF01795">
    <property type="entry name" value="Methyltransf_5"/>
    <property type="match status" value="1"/>
</dbReference>
<dbReference type="KEGG" id="msea:METESE_15740"/>
<feature type="binding site" evidence="6">
    <location>
        <position position="107"/>
    </location>
    <ligand>
        <name>S-adenosyl-L-methionine</name>
        <dbReference type="ChEBI" id="CHEBI:59789"/>
    </ligand>
</feature>
<keyword evidence="4 6" id="KW-0808">Transferase</keyword>
<dbReference type="PANTHER" id="PTHR11265:SF0">
    <property type="entry name" value="12S RRNA N4-METHYLCYTIDINE METHYLTRANSFERASE"/>
    <property type="match status" value="1"/>
</dbReference>
<comment type="function">
    <text evidence="6">Specifically methylates the N4 position of cytidine in position 1402 (C1402) of 16S rRNA.</text>
</comment>
<dbReference type="NCBIfam" id="TIGR00006">
    <property type="entry name" value="16S rRNA (cytosine(1402)-N(4))-methyltransferase RsmH"/>
    <property type="match status" value="1"/>
</dbReference>
<evidence type="ECO:0000313" key="8">
    <source>
        <dbReference type="EMBL" id="BDU76616.1"/>
    </source>
</evidence>
<comment type="subcellular location">
    <subcellularLocation>
        <location evidence="6">Cytoplasm</location>
    </subcellularLocation>
</comment>
<comment type="catalytic activity">
    <reaction evidence="6">
        <text>cytidine(1402) in 16S rRNA + S-adenosyl-L-methionine = N(4)-methylcytidine(1402) in 16S rRNA + S-adenosyl-L-homocysteine + H(+)</text>
        <dbReference type="Rhea" id="RHEA:42928"/>
        <dbReference type="Rhea" id="RHEA-COMP:10286"/>
        <dbReference type="Rhea" id="RHEA-COMP:10287"/>
        <dbReference type="ChEBI" id="CHEBI:15378"/>
        <dbReference type="ChEBI" id="CHEBI:57856"/>
        <dbReference type="ChEBI" id="CHEBI:59789"/>
        <dbReference type="ChEBI" id="CHEBI:74506"/>
        <dbReference type="ChEBI" id="CHEBI:82748"/>
        <dbReference type="EC" id="2.1.1.199"/>
    </reaction>
</comment>
<dbReference type="EC" id="2.1.1.199" evidence="6"/>
<dbReference type="Gene3D" id="3.40.50.150">
    <property type="entry name" value="Vaccinia Virus protein VP39"/>
    <property type="match status" value="1"/>
</dbReference>
<keyword evidence="9" id="KW-1185">Reference proteome</keyword>
<proteinExistence type="inferred from homology"/>
<dbReference type="AlphaFoldDB" id="A0AA48GP03"/>
<feature type="region of interest" description="Disordered" evidence="7">
    <location>
        <begin position="291"/>
        <end position="311"/>
    </location>
</feature>
<evidence type="ECO:0000256" key="2">
    <source>
        <dbReference type="ARBA" id="ARBA00022552"/>
    </source>
</evidence>
<evidence type="ECO:0000256" key="7">
    <source>
        <dbReference type="SAM" id="MobiDB-lite"/>
    </source>
</evidence>
<reference evidence="8" key="1">
    <citation type="journal article" date="2023" name="Int. J. Syst. Evol. Microbiol.">
        <title>Mesoterricola silvestris gen. nov., sp. nov., Mesoterricola sediminis sp. nov., Geothrix oryzae sp. nov., Geothrix edaphica sp. nov., Geothrix rubra sp. nov., and Geothrix limicola sp. nov., six novel members of Acidobacteriota isolated from soils.</title>
        <authorList>
            <person name="Itoh H."/>
            <person name="Sugisawa Y."/>
            <person name="Mise K."/>
            <person name="Xu Z."/>
            <person name="Kuniyasu M."/>
            <person name="Ushijima N."/>
            <person name="Kawano K."/>
            <person name="Kobayashi E."/>
            <person name="Shiratori Y."/>
            <person name="Masuda Y."/>
            <person name="Senoo K."/>
        </authorList>
    </citation>
    <scope>NUCLEOTIDE SEQUENCE</scope>
    <source>
        <strain evidence="8">W786</strain>
    </source>
</reference>
<dbReference type="GO" id="GO:0005737">
    <property type="term" value="C:cytoplasm"/>
    <property type="evidence" value="ECO:0007669"/>
    <property type="project" value="UniProtKB-SubCell"/>
</dbReference>
<evidence type="ECO:0000256" key="4">
    <source>
        <dbReference type="ARBA" id="ARBA00022679"/>
    </source>
</evidence>
<dbReference type="InterPro" id="IPR029063">
    <property type="entry name" value="SAM-dependent_MTases_sf"/>
</dbReference>
<evidence type="ECO:0000256" key="3">
    <source>
        <dbReference type="ARBA" id="ARBA00022603"/>
    </source>
</evidence>
<protein>
    <recommendedName>
        <fullName evidence="6">Ribosomal RNA small subunit methyltransferase H</fullName>
        <ecNumber evidence="6">2.1.1.199</ecNumber>
    </recommendedName>
    <alternativeName>
        <fullName evidence="6">16S rRNA m(4)C1402 methyltransferase</fullName>
    </alternativeName>
    <alternativeName>
        <fullName evidence="6">rRNA (cytosine-N(4)-)-methyltransferase RsmH</fullName>
    </alternativeName>
</protein>
<dbReference type="GO" id="GO:0070475">
    <property type="term" value="P:rRNA base methylation"/>
    <property type="evidence" value="ECO:0007669"/>
    <property type="project" value="UniProtKB-UniRule"/>
</dbReference>
<dbReference type="InterPro" id="IPR002903">
    <property type="entry name" value="RsmH"/>
</dbReference>
<gene>
    <name evidence="6 8" type="primary">rsmH</name>
    <name evidence="8" type="ORF">METESE_15740</name>
</gene>
<feature type="binding site" evidence="6">
    <location>
        <position position="89"/>
    </location>
    <ligand>
        <name>S-adenosyl-L-methionine</name>
        <dbReference type="ChEBI" id="CHEBI:59789"/>
    </ligand>
</feature>
<dbReference type="EMBL" id="AP027081">
    <property type="protein sequence ID" value="BDU76616.1"/>
    <property type="molecule type" value="Genomic_DNA"/>
</dbReference>
<feature type="binding site" evidence="6">
    <location>
        <position position="114"/>
    </location>
    <ligand>
        <name>S-adenosyl-L-methionine</name>
        <dbReference type="ChEBI" id="CHEBI:59789"/>
    </ligand>
</feature>
<evidence type="ECO:0000313" key="9">
    <source>
        <dbReference type="Proteomes" id="UP001228113"/>
    </source>
</evidence>